<dbReference type="GO" id="GO:0006796">
    <property type="term" value="P:phosphate-containing compound metabolic process"/>
    <property type="evidence" value="ECO:0007669"/>
    <property type="project" value="UniProtKB-ARBA"/>
</dbReference>
<gene>
    <name evidence="4" type="ORF">S01H4_40381</name>
</gene>
<dbReference type="PANTHER" id="PTHR10584:SF166">
    <property type="entry name" value="RIBOKINASE"/>
    <property type="match status" value="1"/>
</dbReference>
<dbReference type="InterPro" id="IPR029056">
    <property type="entry name" value="Ribokinase-like"/>
</dbReference>
<keyword evidence="1" id="KW-0808">Transferase</keyword>
<dbReference type="Gene3D" id="3.40.1190.20">
    <property type="match status" value="2"/>
</dbReference>
<protein>
    <recommendedName>
        <fullName evidence="3">Carbohydrate kinase PfkB domain-containing protein</fullName>
    </recommendedName>
</protein>
<dbReference type="PANTHER" id="PTHR10584">
    <property type="entry name" value="SUGAR KINASE"/>
    <property type="match status" value="1"/>
</dbReference>
<dbReference type="GO" id="GO:0005829">
    <property type="term" value="C:cytosol"/>
    <property type="evidence" value="ECO:0007669"/>
    <property type="project" value="TreeGrafter"/>
</dbReference>
<accession>X1DJ74</accession>
<evidence type="ECO:0000259" key="3">
    <source>
        <dbReference type="Pfam" id="PF00294"/>
    </source>
</evidence>
<dbReference type="Pfam" id="PF00294">
    <property type="entry name" value="PfkB"/>
    <property type="match status" value="1"/>
</dbReference>
<organism evidence="4">
    <name type="scientific">marine sediment metagenome</name>
    <dbReference type="NCBI Taxonomy" id="412755"/>
    <lineage>
        <taxon>unclassified sequences</taxon>
        <taxon>metagenomes</taxon>
        <taxon>ecological metagenomes</taxon>
    </lineage>
</organism>
<dbReference type="SUPFAM" id="SSF53613">
    <property type="entry name" value="Ribokinase-like"/>
    <property type="match status" value="2"/>
</dbReference>
<evidence type="ECO:0000313" key="4">
    <source>
        <dbReference type="EMBL" id="GAH05059.1"/>
    </source>
</evidence>
<keyword evidence="2" id="KW-0418">Kinase</keyword>
<evidence type="ECO:0000256" key="2">
    <source>
        <dbReference type="ARBA" id="ARBA00022777"/>
    </source>
</evidence>
<dbReference type="InterPro" id="IPR002139">
    <property type="entry name" value="Ribo/fructo_kinase"/>
</dbReference>
<dbReference type="GO" id="GO:0016301">
    <property type="term" value="F:kinase activity"/>
    <property type="evidence" value="ECO:0007669"/>
    <property type="project" value="UniProtKB-KW"/>
</dbReference>
<feature type="domain" description="Carbohydrate kinase PfkB" evidence="3">
    <location>
        <begin position="6"/>
        <end position="158"/>
    </location>
</feature>
<reference evidence="4" key="1">
    <citation type="journal article" date="2014" name="Front. Microbiol.">
        <title>High frequency of phylogenetically diverse reductive dehalogenase-homologous genes in deep subseafloor sedimentary metagenomes.</title>
        <authorList>
            <person name="Kawai M."/>
            <person name="Futagami T."/>
            <person name="Toyoda A."/>
            <person name="Takaki Y."/>
            <person name="Nishi S."/>
            <person name="Hori S."/>
            <person name="Arai W."/>
            <person name="Tsubouchi T."/>
            <person name="Morono Y."/>
            <person name="Uchiyama I."/>
            <person name="Ito T."/>
            <person name="Fujiyama A."/>
            <person name="Inagaki F."/>
            <person name="Takami H."/>
        </authorList>
    </citation>
    <scope>NUCLEOTIDE SEQUENCE</scope>
    <source>
        <strain evidence="4">Expedition CK06-06</strain>
    </source>
</reference>
<feature type="non-terminal residue" evidence="4">
    <location>
        <position position="260"/>
    </location>
</feature>
<dbReference type="EMBL" id="BART01021980">
    <property type="protein sequence ID" value="GAH05059.1"/>
    <property type="molecule type" value="Genomic_DNA"/>
</dbReference>
<dbReference type="PRINTS" id="PR00990">
    <property type="entry name" value="RIBOKINASE"/>
</dbReference>
<evidence type="ECO:0000256" key="1">
    <source>
        <dbReference type="ARBA" id="ARBA00022679"/>
    </source>
</evidence>
<comment type="caution">
    <text evidence="4">The sequence shown here is derived from an EMBL/GenBank/DDBJ whole genome shotgun (WGS) entry which is preliminary data.</text>
</comment>
<sequence>MEISIATIDTIFRIASQGNAIKILNPAPLKPIPLDTLKKIDIIVPNEGELLRLHSFSIQKELSGSNNEKIKQASKSLTKLGVKTIITTLGKKGALIYYGDKDKFEIIPALKVQAVDTVGAGDCFNGCLASALSKGKTISEAAKFATAAASIAVTRKGANQAVASVRSGAKTVFIGKIGKDTFGDQMLSRMRAEGVDTNHIFRDPNEASGVALIMVDSNGENMIGVAPGANFRLIPDEIRIKSNIIKNHVVSLRVNCYSKI</sequence>
<name>X1DJ74_9ZZZZ</name>
<dbReference type="InterPro" id="IPR011611">
    <property type="entry name" value="PfkB_dom"/>
</dbReference>
<proteinExistence type="predicted"/>
<dbReference type="AlphaFoldDB" id="X1DJ74"/>